<keyword evidence="3" id="KW-0274">FAD</keyword>
<dbReference type="Pfam" id="PF01494">
    <property type="entry name" value="FAD_binding_3"/>
    <property type="match status" value="1"/>
</dbReference>
<evidence type="ECO:0000256" key="2">
    <source>
        <dbReference type="ARBA" id="ARBA00022630"/>
    </source>
</evidence>
<proteinExistence type="predicted"/>
<dbReference type="InterPro" id="IPR036188">
    <property type="entry name" value="FAD/NAD-bd_sf"/>
</dbReference>
<evidence type="ECO:0000256" key="4">
    <source>
        <dbReference type="SAM" id="MobiDB-lite"/>
    </source>
</evidence>
<evidence type="ECO:0000256" key="3">
    <source>
        <dbReference type="ARBA" id="ARBA00022827"/>
    </source>
</evidence>
<dbReference type="EMBL" id="JBHSJD010000014">
    <property type="protein sequence ID" value="MFC5024307.1"/>
    <property type="molecule type" value="Genomic_DNA"/>
</dbReference>
<keyword evidence="6" id="KW-0503">Monooxygenase</keyword>
<dbReference type="PRINTS" id="PR00420">
    <property type="entry name" value="RNGMNOXGNASE"/>
</dbReference>
<comment type="caution">
    <text evidence="6">The sequence shown here is derived from an EMBL/GenBank/DDBJ whole genome shotgun (WGS) entry which is preliminary data.</text>
</comment>
<dbReference type="GO" id="GO:0004497">
    <property type="term" value="F:monooxygenase activity"/>
    <property type="evidence" value="ECO:0007669"/>
    <property type="project" value="UniProtKB-KW"/>
</dbReference>
<feature type="domain" description="FAD-binding" evidence="5">
    <location>
        <begin position="4"/>
        <end position="367"/>
    </location>
</feature>
<dbReference type="Gene3D" id="3.40.30.120">
    <property type="match status" value="1"/>
</dbReference>
<dbReference type="Gene3D" id="3.30.9.10">
    <property type="entry name" value="D-Amino Acid Oxidase, subunit A, domain 2"/>
    <property type="match status" value="1"/>
</dbReference>
<dbReference type="Proteomes" id="UP001595829">
    <property type="component" value="Unassembled WGS sequence"/>
</dbReference>
<keyword evidence="7" id="KW-1185">Reference proteome</keyword>
<organism evidence="6 7">
    <name type="scientific">Streptomyces coeruleoprunus</name>
    <dbReference type="NCBI Taxonomy" id="285563"/>
    <lineage>
        <taxon>Bacteria</taxon>
        <taxon>Bacillati</taxon>
        <taxon>Actinomycetota</taxon>
        <taxon>Actinomycetes</taxon>
        <taxon>Kitasatosporales</taxon>
        <taxon>Streptomycetaceae</taxon>
        <taxon>Streptomyces</taxon>
    </lineage>
</organism>
<dbReference type="Gene3D" id="3.50.50.60">
    <property type="entry name" value="FAD/NAD(P)-binding domain"/>
    <property type="match status" value="1"/>
</dbReference>
<dbReference type="SUPFAM" id="SSF51905">
    <property type="entry name" value="FAD/NAD(P)-binding domain"/>
    <property type="match status" value="1"/>
</dbReference>
<comment type="cofactor">
    <cofactor evidence="1">
        <name>FAD</name>
        <dbReference type="ChEBI" id="CHEBI:57692"/>
    </cofactor>
</comment>
<reference evidence="7" key="1">
    <citation type="journal article" date="2019" name="Int. J. Syst. Evol. Microbiol.">
        <title>The Global Catalogue of Microorganisms (GCM) 10K type strain sequencing project: providing services to taxonomists for standard genome sequencing and annotation.</title>
        <authorList>
            <consortium name="The Broad Institute Genomics Platform"/>
            <consortium name="The Broad Institute Genome Sequencing Center for Infectious Disease"/>
            <person name="Wu L."/>
            <person name="Ma J."/>
        </authorList>
    </citation>
    <scope>NUCLEOTIDE SEQUENCE [LARGE SCALE GENOMIC DNA]</scope>
    <source>
        <strain evidence="7">CGMCC 4.1648</strain>
    </source>
</reference>
<name>A0ABV9XL94_9ACTN</name>
<evidence type="ECO:0000256" key="1">
    <source>
        <dbReference type="ARBA" id="ARBA00001974"/>
    </source>
</evidence>
<dbReference type="PANTHER" id="PTHR43004:SF19">
    <property type="entry name" value="BINDING MONOOXYGENASE, PUTATIVE (JCVI)-RELATED"/>
    <property type="match status" value="1"/>
</dbReference>
<gene>
    <name evidence="6" type="ORF">ACFPM3_19450</name>
</gene>
<dbReference type="RefSeq" id="WP_345686429.1">
    <property type="nucleotide sequence ID" value="NZ_BAABIT010000001.1"/>
</dbReference>
<evidence type="ECO:0000259" key="5">
    <source>
        <dbReference type="Pfam" id="PF01494"/>
    </source>
</evidence>
<accession>A0ABV9XL94</accession>
<sequence length="516" mass="53662">MRQVPVLVVGGSLTGLSAALFLGAHGVPCLVAERRDGVLAHPRLRGLLPRAMELYRQAGAETAILERCPPAAPVSDLVSVHARTLSERHEPLAPTEDEDEADPGSGGGAVSPCAFVPIGQDDLEAVLLDEACRRGADVRFGTELTGLEQDPEGVTARLRAPDGTVETVRAAYVIAADGAGSPVRRGLGIGRTGPGALFHMATVHLRADLSPALRGRPLGMAYLDSPAPGTTLGPLDSTGLHWFFATSVPPGDGTDHDPAAWVRAATGLPGLDVEVLEQIPGSGRRISTFPVGAWVADRFREGRMFLAGDAAHLMPPTGTFGGLTAVVDAHDLAWKLALVLRGDAGPALLDTYGAERRPAAERAMRQAYTRARRRWRLPGSVPDEPVLPTGVLMYGAAEPSGAPGTRAPHVYVSDGASSSSAVSTLDLYGAGLVMLVGPEGDAWSEAAAEAARRLSVPVEVYHLDEELAAPHGLARGGALLVRPDGVVAWRDDGGDGDGGADPGGTVEKVLRGLLCR</sequence>
<keyword evidence="6" id="KW-0560">Oxidoreductase</keyword>
<dbReference type="Pfam" id="PF21274">
    <property type="entry name" value="Rng_hyd_C"/>
    <property type="match status" value="1"/>
</dbReference>
<dbReference type="PANTHER" id="PTHR43004">
    <property type="entry name" value="TRK SYSTEM POTASSIUM UPTAKE PROTEIN"/>
    <property type="match status" value="1"/>
</dbReference>
<feature type="region of interest" description="Disordered" evidence="4">
    <location>
        <begin position="88"/>
        <end position="111"/>
    </location>
</feature>
<dbReference type="InterPro" id="IPR002938">
    <property type="entry name" value="FAD-bd"/>
</dbReference>
<keyword evidence="2" id="KW-0285">Flavoprotein</keyword>
<evidence type="ECO:0000313" key="6">
    <source>
        <dbReference type="EMBL" id="MFC5024307.1"/>
    </source>
</evidence>
<evidence type="ECO:0000313" key="7">
    <source>
        <dbReference type="Proteomes" id="UP001595829"/>
    </source>
</evidence>
<protein>
    <submittedName>
        <fullName evidence="6">FAD-dependent monooxygenase</fullName>
    </submittedName>
</protein>
<dbReference type="InterPro" id="IPR050641">
    <property type="entry name" value="RIFMO-like"/>
</dbReference>